<protein>
    <submittedName>
        <fullName evidence="2">Uncharacterized protein</fullName>
    </submittedName>
</protein>
<keyword evidence="1" id="KW-0812">Transmembrane</keyword>
<reference evidence="2" key="1">
    <citation type="submission" date="2023-03" db="EMBL/GenBank/DDBJ databases">
        <title>Electrophorus voltai genome.</title>
        <authorList>
            <person name="Bian C."/>
        </authorList>
    </citation>
    <scope>NUCLEOTIDE SEQUENCE</scope>
    <source>
        <strain evidence="2">CB-2022</strain>
        <tissue evidence="2">Muscle</tissue>
    </source>
</reference>
<dbReference type="EMBL" id="JAROKS010000013">
    <property type="protein sequence ID" value="KAK1797775.1"/>
    <property type="molecule type" value="Genomic_DNA"/>
</dbReference>
<organism evidence="2 3">
    <name type="scientific">Electrophorus voltai</name>
    <dbReference type="NCBI Taxonomy" id="2609070"/>
    <lineage>
        <taxon>Eukaryota</taxon>
        <taxon>Metazoa</taxon>
        <taxon>Chordata</taxon>
        <taxon>Craniata</taxon>
        <taxon>Vertebrata</taxon>
        <taxon>Euteleostomi</taxon>
        <taxon>Actinopterygii</taxon>
        <taxon>Neopterygii</taxon>
        <taxon>Teleostei</taxon>
        <taxon>Ostariophysi</taxon>
        <taxon>Gymnotiformes</taxon>
        <taxon>Gymnotoidei</taxon>
        <taxon>Gymnotidae</taxon>
        <taxon>Electrophorus</taxon>
    </lineage>
</organism>
<dbReference type="Proteomes" id="UP001239994">
    <property type="component" value="Unassembled WGS sequence"/>
</dbReference>
<dbReference type="AlphaFoldDB" id="A0AAD9DW84"/>
<evidence type="ECO:0000313" key="2">
    <source>
        <dbReference type="EMBL" id="KAK1797775.1"/>
    </source>
</evidence>
<keyword evidence="1" id="KW-0472">Membrane</keyword>
<name>A0AAD9DW84_9TELE</name>
<feature type="transmembrane region" description="Helical" evidence="1">
    <location>
        <begin position="52"/>
        <end position="75"/>
    </location>
</feature>
<evidence type="ECO:0000313" key="3">
    <source>
        <dbReference type="Proteomes" id="UP001239994"/>
    </source>
</evidence>
<sequence>NRAGGAMTAAAARSKTNCSDVTEVDSVKETPPLAHKLSLKHTLTGDVKHRHLFSTSVVIGAITVFLICLTPLCGIKLHFEENGVRIVVNLTVPQLICQSLAIIVCDLAPLIRPVTIRLVPPYRLAARRRPSALTETDVRQNGSVKAQVCVEQTCRRRSG</sequence>
<gene>
    <name evidence="2" type="ORF">P4O66_008130</name>
</gene>
<evidence type="ECO:0000256" key="1">
    <source>
        <dbReference type="SAM" id="Phobius"/>
    </source>
</evidence>
<feature type="non-terminal residue" evidence="2">
    <location>
        <position position="1"/>
    </location>
</feature>
<comment type="caution">
    <text evidence="2">The sequence shown here is derived from an EMBL/GenBank/DDBJ whole genome shotgun (WGS) entry which is preliminary data.</text>
</comment>
<keyword evidence="1" id="KW-1133">Transmembrane helix</keyword>
<feature type="non-terminal residue" evidence="2">
    <location>
        <position position="159"/>
    </location>
</feature>
<accession>A0AAD9DW84</accession>
<proteinExistence type="predicted"/>
<keyword evidence="3" id="KW-1185">Reference proteome</keyword>